<accession>A0A5B9PPR0</accession>
<dbReference type="AlphaFoldDB" id="A0A5B9PPR0"/>
<evidence type="ECO:0000313" key="3">
    <source>
        <dbReference type="Proteomes" id="UP000322214"/>
    </source>
</evidence>
<keyword evidence="1" id="KW-0732">Signal</keyword>
<proteinExistence type="predicted"/>
<sequence length="135" mass="13661" precursor="true">MYKLLACLVAVAAISLTAGESQAQFYRGGSGISIGIGGVNGGIGYSSFNRGYGRSVSGLSINLGNGGFSPYGGFAPVYRGGYGGGFYGAGRPVVVARPVVQVAPVYRGGYYGGHRGGGYYGGHRHGGYRSCGGGW</sequence>
<keyword evidence="3" id="KW-1185">Reference proteome</keyword>
<dbReference type="RefSeq" id="WP_075083544.1">
    <property type="nucleotide sequence ID" value="NZ_CP042912.1"/>
</dbReference>
<protein>
    <submittedName>
        <fullName evidence="2">Uncharacterized protein</fullName>
    </submittedName>
</protein>
<feature type="signal peptide" evidence="1">
    <location>
        <begin position="1"/>
        <end position="23"/>
    </location>
</feature>
<name>A0A5B9PPR0_9BACT</name>
<dbReference type="Proteomes" id="UP000322214">
    <property type="component" value="Chromosome"/>
</dbReference>
<dbReference type="KEGG" id="mff:MFFC18_41810"/>
<evidence type="ECO:0000313" key="2">
    <source>
        <dbReference type="EMBL" id="QEG24263.1"/>
    </source>
</evidence>
<feature type="chain" id="PRO_5022904786" evidence="1">
    <location>
        <begin position="24"/>
        <end position="135"/>
    </location>
</feature>
<gene>
    <name evidence="2" type="ORF">MFFC18_41810</name>
</gene>
<reference evidence="2 3" key="1">
    <citation type="submission" date="2019-08" db="EMBL/GenBank/DDBJ databases">
        <title>Deep-cultivation of Planctomycetes and their phenomic and genomic characterization uncovers novel biology.</title>
        <authorList>
            <person name="Wiegand S."/>
            <person name="Jogler M."/>
            <person name="Boedeker C."/>
            <person name="Pinto D."/>
            <person name="Vollmers J."/>
            <person name="Rivas-Marin E."/>
            <person name="Kohn T."/>
            <person name="Peeters S.H."/>
            <person name="Heuer A."/>
            <person name="Rast P."/>
            <person name="Oberbeckmann S."/>
            <person name="Bunk B."/>
            <person name="Jeske O."/>
            <person name="Meyerdierks A."/>
            <person name="Storesund J.E."/>
            <person name="Kallscheuer N."/>
            <person name="Luecker S."/>
            <person name="Lage O.M."/>
            <person name="Pohl T."/>
            <person name="Merkel B.J."/>
            <person name="Hornburger P."/>
            <person name="Mueller R.-W."/>
            <person name="Bruemmer F."/>
            <person name="Labrenz M."/>
            <person name="Spormann A.M."/>
            <person name="Op den Camp H."/>
            <person name="Overmann J."/>
            <person name="Amann R."/>
            <person name="Jetten M.S.M."/>
            <person name="Mascher T."/>
            <person name="Medema M.H."/>
            <person name="Devos D.P."/>
            <person name="Kaster A.-K."/>
            <person name="Ovreas L."/>
            <person name="Rohde M."/>
            <person name="Galperin M.Y."/>
            <person name="Jogler C."/>
        </authorList>
    </citation>
    <scope>NUCLEOTIDE SEQUENCE [LARGE SCALE GENOMIC DNA]</scope>
    <source>
        <strain evidence="2 3">FC18</strain>
    </source>
</reference>
<dbReference type="STRING" id="980251.GCA_001642875_00757"/>
<evidence type="ECO:0000256" key="1">
    <source>
        <dbReference type="SAM" id="SignalP"/>
    </source>
</evidence>
<dbReference type="EMBL" id="CP042912">
    <property type="protein sequence ID" value="QEG24263.1"/>
    <property type="molecule type" value="Genomic_DNA"/>
</dbReference>
<organism evidence="2 3">
    <name type="scientific">Mariniblastus fucicola</name>
    <dbReference type="NCBI Taxonomy" id="980251"/>
    <lineage>
        <taxon>Bacteria</taxon>
        <taxon>Pseudomonadati</taxon>
        <taxon>Planctomycetota</taxon>
        <taxon>Planctomycetia</taxon>
        <taxon>Pirellulales</taxon>
        <taxon>Pirellulaceae</taxon>
        <taxon>Mariniblastus</taxon>
    </lineage>
</organism>